<dbReference type="AlphaFoldDB" id="A0A8J2L5T0"/>
<reference evidence="1" key="1">
    <citation type="submission" date="2021-06" db="EMBL/GenBank/DDBJ databases">
        <authorList>
            <person name="Hodson N. C."/>
            <person name="Mongue J. A."/>
            <person name="Jaron S. K."/>
        </authorList>
    </citation>
    <scope>NUCLEOTIDE SEQUENCE</scope>
</reference>
<accession>A0A8J2L5T0</accession>
<dbReference type="EMBL" id="CAJVCH010541151">
    <property type="protein sequence ID" value="CAG7826791.1"/>
    <property type="molecule type" value="Genomic_DNA"/>
</dbReference>
<organism evidence="1 2">
    <name type="scientific">Allacma fusca</name>
    <dbReference type="NCBI Taxonomy" id="39272"/>
    <lineage>
        <taxon>Eukaryota</taxon>
        <taxon>Metazoa</taxon>
        <taxon>Ecdysozoa</taxon>
        <taxon>Arthropoda</taxon>
        <taxon>Hexapoda</taxon>
        <taxon>Collembola</taxon>
        <taxon>Symphypleona</taxon>
        <taxon>Sminthuridae</taxon>
        <taxon>Allacma</taxon>
    </lineage>
</organism>
<sequence length="40" mass="4147">MEFINCWSTVSPGGVLLGGDVAKEDGLNGEATRGGLPKNR</sequence>
<dbReference type="Proteomes" id="UP000708208">
    <property type="component" value="Unassembled WGS sequence"/>
</dbReference>
<feature type="non-terminal residue" evidence="1">
    <location>
        <position position="40"/>
    </location>
</feature>
<keyword evidence="2" id="KW-1185">Reference proteome</keyword>
<comment type="caution">
    <text evidence="1">The sequence shown here is derived from an EMBL/GenBank/DDBJ whole genome shotgun (WGS) entry which is preliminary data.</text>
</comment>
<gene>
    <name evidence="1" type="ORF">AFUS01_LOCUS36828</name>
</gene>
<protein>
    <submittedName>
        <fullName evidence="1">Uncharacterized protein</fullName>
    </submittedName>
</protein>
<evidence type="ECO:0000313" key="2">
    <source>
        <dbReference type="Proteomes" id="UP000708208"/>
    </source>
</evidence>
<name>A0A8J2L5T0_9HEXA</name>
<proteinExistence type="predicted"/>
<evidence type="ECO:0000313" key="1">
    <source>
        <dbReference type="EMBL" id="CAG7826791.1"/>
    </source>
</evidence>